<organism evidence="2 3">
    <name type="scientific">Hanstruepera neustonica</name>
    <dbReference type="NCBI Taxonomy" id="1445657"/>
    <lineage>
        <taxon>Bacteria</taxon>
        <taxon>Pseudomonadati</taxon>
        <taxon>Bacteroidota</taxon>
        <taxon>Flavobacteriia</taxon>
        <taxon>Flavobacteriales</taxon>
        <taxon>Flavobacteriaceae</taxon>
        <taxon>Hanstruepera</taxon>
    </lineage>
</organism>
<dbReference type="OrthoDB" id="1417142at2"/>
<dbReference type="Proteomes" id="UP000236641">
    <property type="component" value="Unassembled WGS sequence"/>
</dbReference>
<keyword evidence="2" id="KW-0489">Methyltransferase</keyword>
<dbReference type="SUPFAM" id="SSF53335">
    <property type="entry name" value="S-adenosyl-L-methionine-dependent methyltransferases"/>
    <property type="match status" value="1"/>
</dbReference>
<dbReference type="Pfam" id="PF08242">
    <property type="entry name" value="Methyltransf_12"/>
    <property type="match status" value="1"/>
</dbReference>
<sequence>MKKEQINDIIGWDIVNWSKSFDFWNKHLDVKDKGYKCLELGARQGGLSLWLALNNNQVICSDVSYTDQQHELDKTIALHQKHGCDQHIRYEAIDASNIPYENHFDLVVFKSVLGGVSIDTGKRLEQQTIDSIYKSLKPGGRVVFIENLEGSFLHMYARKKFVGWGSKWYYMKLKALVNLFDSYKSLKYHTVGFFGAFGKSEKQRQILGHFDTLIERMVPKDNRYIMIGIAEK</sequence>
<proteinExistence type="predicted"/>
<evidence type="ECO:0000313" key="2">
    <source>
        <dbReference type="EMBL" id="PNQ73448.1"/>
    </source>
</evidence>
<evidence type="ECO:0000313" key="3">
    <source>
        <dbReference type="Proteomes" id="UP000236641"/>
    </source>
</evidence>
<accession>A0A2K1DZJ2</accession>
<protein>
    <submittedName>
        <fullName evidence="2">Class I SAM-dependent methyltransferase</fullName>
    </submittedName>
</protein>
<evidence type="ECO:0000259" key="1">
    <source>
        <dbReference type="Pfam" id="PF08242"/>
    </source>
</evidence>
<feature type="domain" description="Methyltransferase type 12" evidence="1">
    <location>
        <begin position="38"/>
        <end position="142"/>
    </location>
</feature>
<comment type="caution">
    <text evidence="2">The sequence shown here is derived from an EMBL/GenBank/DDBJ whole genome shotgun (WGS) entry which is preliminary data.</text>
</comment>
<dbReference type="CDD" id="cd02440">
    <property type="entry name" value="AdoMet_MTases"/>
    <property type="match status" value="1"/>
</dbReference>
<dbReference type="InterPro" id="IPR013217">
    <property type="entry name" value="Methyltransf_12"/>
</dbReference>
<dbReference type="EMBL" id="POWF01000003">
    <property type="protein sequence ID" value="PNQ73448.1"/>
    <property type="molecule type" value="Genomic_DNA"/>
</dbReference>
<dbReference type="GO" id="GO:0008168">
    <property type="term" value="F:methyltransferase activity"/>
    <property type="evidence" value="ECO:0007669"/>
    <property type="project" value="UniProtKB-KW"/>
</dbReference>
<gene>
    <name evidence="2" type="ORF">C1T31_08035</name>
</gene>
<dbReference type="Gene3D" id="3.40.50.150">
    <property type="entry name" value="Vaccinia Virus protein VP39"/>
    <property type="match status" value="1"/>
</dbReference>
<keyword evidence="3" id="KW-1185">Reference proteome</keyword>
<dbReference type="AlphaFoldDB" id="A0A2K1DZJ2"/>
<reference evidence="2 3" key="1">
    <citation type="submission" date="2018-01" db="EMBL/GenBank/DDBJ databases">
        <title>The draft genome of Hanstruepera neustonica JCM19743.</title>
        <authorList>
            <person name="He R.-H."/>
            <person name="Du Z.-J."/>
        </authorList>
    </citation>
    <scope>NUCLEOTIDE SEQUENCE [LARGE SCALE GENOMIC DNA]</scope>
    <source>
        <strain evidence="2 3">JCM19743</strain>
    </source>
</reference>
<dbReference type="GO" id="GO:0032259">
    <property type="term" value="P:methylation"/>
    <property type="evidence" value="ECO:0007669"/>
    <property type="project" value="UniProtKB-KW"/>
</dbReference>
<name>A0A2K1DZJ2_9FLAO</name>
<dbReference type="RefSeq" id="WP_103051972.1">
    <property type="nucleotide sequence ID" value="NZ_POWF01000003.1"/>
</dbReference>
<dbReference type="InterPro" id="IPR029063">
    <property type="entry name" value="SAM-dependent_MTases_sf"/>
</dbReference>
<keyword evidence="2" id="KW-0808">Transferase</keyword>